<comment type="caution">
    <text evidence="1">The sequence shown here is derived from an EMBL/GenBank/DDBJ whole genome shotgun (WGS) entry which is preliminary data.</text>
</comment>
<name>A7VNX4_9FIRM</name>
<evidence type="ECO:0000313" key="2">
    <source>
        <dbReference type="Proteomes" id="UP000003490"/>
    </source>
</evidence>
<sequence length="51" mass="5626">MAPAKAENSVAGKAVFKIWIKASLFNKGLLLLEFSLDESVSDRISWPADFI</sequence>
<accession>A7VNX4</accession>
<proteinExistence type="predicted"/>
<dbReference type="AlphaFoldDB" id="A7VNX4"/>
<reference evidence="1 2" key="2">
    <citation type="submission" date="2007-08" db="EMBL/GenBank/DDBJ databases">
        <authorList>
            <person name="Fulton L."/>
            <person name="Clifton S."/>
            <person name="Fulton B."/>
            <person name="Xu J."/>
            <person name="Minx P."/>
            <person name="Pepin K.H."/>
            <person name="Johnson M."/>
            <person name="Thiruvilangam P."/>
            <person name="Bhonagiri V."/>
            <person name="Nash W.E."/>
            <person name="Wang C."/>
            <person name="Mardis E.R."/>
            <person name="Wilson R.K."/>
        </authorList>
    </citation>
    <scope>NUCLEOTIDE SEQUENCE [LARGE SCALE GENOMIC DNA]</scope>
    <source>
        <strain evidence="1 2">DSM 753</strain>
    </source>
</reference>
<dbReference type="EMBL" id="ABCB02000010">
    <property type="protein sequence ID" value="EDO62955.1"/>
    <property type="molecule type" value="Genomic_DNA"/>
</dbReference>
<reference evidence="1 2" key="1">
    <citation type="submission" date="2007-08" db="EMBL/GenBank/DDBJ databases">
        <title>Draft genome sequence of Clostridium leptum (DSM 753).</title>
        <authorList>
            <person name="Sudarsanam P."/>
            <person name="Ley R."/>
            <person name="Guruge J."/>
            <person name="Turnbaugh P.J."/>
            <person name="Mahowald M."/>
            <person name="Liep D."/>
            <person name="Gordon J."/>
        </authorList>
    </citation>
    <scope>NUCLEOTIDE SEQUENCE [LARGE SCALE GENOMIC DNA]</scope>
    <source>
        <strain evidence="1 2">DSM 753</strain>
    </source>
</reference>
<protein>
    <submittedName>
        <fullName evidence="1">Uncharacterized protein</fullName>
    </submittedName>
</protein>
<organism evidence="1 2">
    <name type="scientific">[Clostridium] leptum DSM 753</name>
    <dbReference type="NCBI Taxonomy" id="428125"/>
    <lineage>
        <taxon>Bacteria</taxon>
        <taxon>Bacillati</taxon>
        <taxon>Bacillota</taxon>
        <taxon>Clostridia</taxon>
        <taxon>Eubacteriales</taxon>
        <taxon>Oscillospiraceae</taxon>
        <taxon>Oscillospiraceae incertae sedis</taxon>
    </lineage>
</organism>
<dbReference type="HOGENOM" id="CLU_3097401_0_0_9"/>
<gene>
    <name evidence="1" type="ORF">CLOLEP_00250</name>
</gene>
<dbReference type="Proteomes" id="UP000003490">
    <property type="component" value="Unassembled WGS sequence"/>
</dbReference>
<evidence type="ECO:0000313" key="1">
    <source>
        <dbReference type="EMBL" id="EDO62955.1"/>
    </source>
</evidence>